<evidence type="ECO:0000259" key="1">
    <source>
        <dbReference type="Pfam" id="PF07791"/>
    </source>
</evidence>
<protein>
    <recommendedName>
        <fullName evidence="1">Immunity MXAN-0049 protein domain-containing protein</fullName>
    </recommendedName>
</protein>
<dbReference type="KEGG" id="mmas:MYMAC_005697"/>
<organism evidence="2 3">
    <name type="scientific">Corallococcus macrosporus DSM 14697</name>
    <dbReference type="NCBI Taxonomy" id="1189310"/>
    <lineage>
        <taxon>Bacteria</taxon>
        <taxon>Pseudomonadati</taxon>
        <taxon>Myxococcota</taxon>
        <taxon>Myxococcia</taxon>
        <taxon>Myxococcales</taxon>
        <taxon>Cystobacterineae</taxon>
        <taxon>Myxococcaceae</taxon>
        <taxon>Corallococcus</taxon>
    </lineage>
</organism>
<reference evidence="2 3" key="1">
    <citation type="submission" date="2017-06" db="EMBL/GenBank/DDBJ databases">
        <title>Sequencing and comparative analysis of myxobacterial genomes.</title>
        <authorList>
            <person name="Rupp O."/>
            <person name="Goesmann A."/>
            <person name="Sogaard-Andersen L."/>
        </authorList>
    </citation>
    <scope>NUCLEOTIDE SEQUENCE [LARGE SCALE GENOMIC DNA]</scope>
    <source>
        <strain evidence="2 3">DSM 14697</strain>
    </source>
</reference>
<sequence length="191" mass="21714">MSYVLGLARIGRGACRLGALLGVERDYELFDGLSRKDGFPRDARFEMSEEFPNDIRTEDFIKNMNGLLVASARARAVLEAQPLKNNEFLPVSVINHKGRVEKGPFFIVHQVVLQDCIDMEKTVADENPINREVFISIDRLVLDAQRIDADVSLFRMRRFPHRPLFRDDVMGRVNEAGLTGIQFVPPGTFTY</sequence>
<dbReference type="InterPro" id="IPR012433">
    <property type="entry name" value="Imm11"/>
</dbReference>
<evidence type="ECO:0000313" key="2">
    <source>
        <dbReference type="EMBL" id="ATB50042.1"/>
    </source>
</evidence>
<dbReference type="Pfam" id="PF07791">
    <property type="entry name" value="Imm11"/>
    <property type="match status" value="1"/>
</dbReference>
<keyword evidence="3" id="KW-1185">Reference proteome</keyword>
<name>A0A250K2V3_9BACT</name>
<feature type="domain" description="Immunity MXAN-0049 protein" evidence="1">
    <location>
        <begin position="56"/>
        <end position="184"/>
    </location>
</feature>
<dbReference type="OrthoDB" id="5385027at2"/>
<dbReference type="Proteomes" id="UP000217343">
    <property type="component" value="Chromosome"/>
</dbReference>
<dbReference type="EMBL" id="CP022203">
    <property type="protein sequence ID" value="ATB50042.1"/>
    <property type="molecule type" value="Genomic_DNA"/>
</dbReference>
<dbReference type="AlphaFoldDB" id="A0A250K2V3"/>
<dbReference type="RefSeq" id="WP_157757570.1">
    <property type="nucleotide sequence ID" value="NZ_CP022203.1"/>
</dbReference>
<proteinExistence type="predicted"/>
<gene>
    <name evidence="2" type="ORF">MYMAC_005697</name>
</gene>
<accession>A0A250K2V3</accession>
<evidence type="ECO:0000313" key="3">
    <source>
        <dbReference type="Proteomes" id="UP000217343"/>
    </source>
</evidence>